<gene>
    <name evidence="1" type="ORF">OGZ50_00020</name>
</gene>
<reference evidence="1" key="1">
    <citation type="submission" date="2022-10" db="EMBL/GenBank/DDBJ databases">
        <authorList>
            <person name="Turner M.S."/>
            <person name="Huang W."/>
        </authorList>
    </citation>
    <scope>NUCLEOTIDE SEQUENCE</scope>
    <source>
        <strain evidence="1">54</strain>
    </source>
</reference>
<evidence type="ECO:0000313" key="2">
    <source>
        <dbReference type="Proteomes" id="UP001152598"/>
    </source>
</evidence>
<sequence>MSENKVTKRIINYPIGFEPNYILPDEYQPYRFAIGKLGKKPLVAICMNPSAARENTSDSTVNRIIGYSEKLSYDGWVIFNTYPERATDAANMESFNKALNDSNLETIKNFIMENEVKEVLGAWGDLKYDSLTTGKNAIMEMLKKLDVKVFHFGTLTNQGNPRHPLQRQEKWEISKENKNYY</sequence>
<dbReference type="RefSeq" id="WP_278228216.1">
    <property type="nucleotide sequence ID" value="NZ_JAOWLV010000001.1"/>
</dbReference>
<dbReference type="Proteomes" id="UP001152598">
    <property type="component" value="Unassembled WGS sequence"/>
</dbReference>
<dbReference type="AlphaFoldDB" id="A0AAP3YYB2"/>
<name>A0AAP3YYB2_9LACT</name>
<dbReference type="EMBL" id="JAOWLV010000001">
    <property type="protein sequence ID" value="MDG4975125.1"/>
    <property type="molecule type" value="Genomic_DNA"/>
</dbReference>
<comment type="caution">
    <text evidence="1">The sequence shown here is derived from an EMBL/GenBank/DDBJ whole genome shotgun (WGS) entry which is preliminary data.</text>
</comment>
<accession>A0AAP3YYB2</accession>
<organism evidence="1 2">
    <name type="scientific">Lactococcus lactis</name>
    <dbReference type="NCBI Taxonomy" id="1358"/>
    <lineage>
        <taxon>Bacteria</taxon>
        <taxon>Bacillati</taxon>
        <taxon>Bacillota</taxon>
        <taxon>Bacilli</taxon>
        <taxon>Lactobacillales</taxon>
        <taxon>Streptococcaceae</taxon>
        <taxon>Lactococcus</taxon>
    </lineage>
</organism>
<dbReference type="InterPro" id="IPR012441">
    <property type="entry name" value="DUF1643"/>
</dbReference>
<proteinExistence type="predicted"/>
<reference evidence="1" key="2">
    <citation type="journal article" date="2023" name="Food Microbiol.">
        <title>Evaluation of the fermentation potential of lactic acid bacteria isolated from herbs, fruits and vegetables as starter cultures in nut-based milk alternatives.</title>
        <authorList>
            <person name="Huang W."/>
            <person name="Dong A."/>
            <person name="Pham H.T."/>
            <person name="Zhou C."/>
            <person name="Huo Z."/>
            <person name="Watjen A.P."/>
            <person name="Prakash S."/>
            <person name="Bang-Berthelsen C.H."/>
            <person name="Turner M.S."/>
        </authorList>
    </citation>
    <scope>NUCLEOTIDE SEQUENCE</scope>
    <source>
        <strain evidence="1">54</strain>
    </source>
</reference>
<dbReference type="Pfam" id="PF07799">
    <property type="entry name" value="DUF1643"/>
    <property type="match status" value="1"/>
</dbReference>
<evidence type="ECO:0000313" key="1">
    <source>
        <dbReference type="EMBL" id="MDG4975125.1"/>
    </source>
</evidence>
<protein>
    <submittedName>
        <fullName evidence="1">DUF1643 domain-containing protein</fullName>
    </submittedName>
</protein>